<protein>
    <submittedName>
        <fullName evidence="1">Uncharacterized protein</fullName>
    </submittedName>
</protein>
<comment type="caution">
    <text evidence="1">The sequence shown here is derived from an EMBL/GenBank/DDBJ whole genome shotgun (WGS) entry which is preliminary data.</text>
</comment>
<organism evidence="1 2">
    <name type="scientific">Vaccinium darrowii</name>
    <dbReference type="NCBI Taxonomy" id="229202"/>
    <lineage>
        <taxon>Eukaryota</taxon>
        <taxon>Viridiplantae</taxon>
        <taxon>Streptophyta</taxon>
        <taxon>Embryophyta</taxon>
        <taxon>Tracheophyta</taxon>
        <taxon>Spermatophyta</taxon>
        <taxon>Magnoliopsida</taxon>
        <taxon>eudicotyledons</taxon>
        <taxon>Gunneridae</taxon>
        <taxon>Pentapetalae</taxon>
        <taxon>asterids</taxon>
        <taxon>Ericales</taxon>
        <taxon>Ericaceae</taxon>
        <taxon>Vaccinioideae</taxon>
        <taxon>Vaccinieae</taxon>
        <taxon>Vaccinium</taxon>
    </lineage>
</organism>
<evidence type="ECO:0000313" key="2">
    <source>
        <dbReference type="Proteomes" id="UP000828048"/>
    </source>
</evidence>
<reference evidence="1 2" key="1">
    <citation type="journal article" date="2021" name="Hortic Res">
        <title>High-quality reference genome and annotation aids understanding of berry development for evergreen blueberry (Vaccinium darrowii).</title>
        <authorList>
            <person name="Yu J."/>
            <person name="Hulse-Kemp A.M."/>
            <person name="Babiker E."/>
            <person name="Staton M."/>
        </authorList>
    </citation>
    <scope>NUCLEOTIDE SEQUENCE [LARGE SCALE GENOMIC DNA]</scope>
    <source>
        <strain evidence="2">cv. NJ 8807/NJ 8810</strain>
        <tissue evidence="1">Young leaf</tissue>
    </source>
</reference>
<name>A0ACB7Z7M8_9ERIC</name>
<sequence length="144" mass="16329">MPLHHRSEIRTKQTGRRWPESDSGVSCNECLPSNRDKFSVVPLNNGANPNGSRFKSILFSLTKKSSRTSMSSSPAVIDREESWKIAVMELSHKLIHATKKRDDAVLEASRLKHSVTDLEKKLNKLELYCHDLKSGVHEYSNPSR</sequence>
<dbReference type="EMBL" id="CM037154">
    <property type="protein sequence ID" value="KAH7861577.1"/>
    <property type="molecule type" value="Genomic_DNA"/>
</dbReference>
<gene>
    <name evidence="1" type="ORF">Vadar_027961</name>
</gene>
<accession>A0ACB7Z7M8</accession>
<proteinExistence type="predicted"/>
<keyword evidence="2" id="KW-1185">Reference proteome</keyword>
<dbReference type="Proteomes" id="UP000828048">
    <property type="component" value="Chromosome 4"/>
</dbReference>
<evidence type="ECO:0000313" key="1">
    <source>
        <dbReference type="EMBL" id="KAH7861577.1"/>
    </source>
</evidence>